<sequence length="109" mass="12495">MKLRHIDNPKVQRALIYAKSDQLPLLKGDTKKRHRSVEEKECAVPHFRLGGCRRRAIHAKANVYRVSLASNNDRDSVRGGVDPNYGQINPMDPGKRTPIWELLRIKLTI</sequence>
<keyword evidence="2" id="KW-1185">Reference proteome</keyword>
<evidence type="ECO:0000313" key="2">
    <source>
        <dbReference type="Proteomes" id="UP001163603"/>
    </source>
</evidence>
<name>A0ACC0X2T8_9ROSI</name>
<reference evidence="2" key="1">
    <citation type="journal article" date="2023" name="G3 (Bethesda)">
        <title>Genome assembly and association tests identify interacting loci associated with vigor, precocity, and sex in interspecific pistachio rootstocks.</title>
        <authorList>
            <person name="Palmer W."/>
            <person name="Jacygrad E."/>
            <person name="Sagayaradj S."/>
            <person name="Cavanaugh K."/>
            <person name="Han R."/>
            <person name="Bertier L."/>
            <person name="Beede B."/>
            <person name="Kafkas S."/>
            <person name="Golino D."/>
            <person name="Preece J."/>
            <person name="Michelmore R."/>
        </authorList>
    </citation>
    <scope>NUCLEOTIDE SEQUENCE [LARGE SCALE GENOMIC DNA]</scope>
</reference>
<comment type="caution">
    <text evidence="1">The sequence shown here is derived from an EMBL/GenBank/DDBJ whole genome shotgun (WGS) entry which is preliminary data.</text>
</comment>
<protein>
    <submittedName>
        <fullName evidence="1">Uncharacterized protein</fullName>
    </submittedName>
</protein>
<gene>
    <name evidence="1" type="ORF">Pint_28830</name>
</gene>
<dbReference type="Proteomes" id="UP001163603">
    <property type="component" value="Chromosome 15"/>
</dbReference>
<evidence type="ECO:0000313" key="1">
    <source>
        <dbReference type="EMBL" id="KAJ0008179.1"/>
    </source>
</evidence>
<dbReference type="EMBL" id="CM047750">
    <property type="protein sequence ID" value="KAJ0008179.1"/>
    <property type="molecule type" value="Genomic_DNA"/>
</dbReference>
<organism evidence="1 2">
    <name type="scientific">Pistacia integerrima</name>
    <dbReference type="NCBI Taxonomy" id="434235"/>
    <lineage>
        <taxon>Eukaryota</taxon>
        <taxon>Viridiplantae</taxon>
        <taxon>Streptophyta</taxon>
        <taxon>Embryophyta</taxon>
        <taxon>Tracheophyta</taxon>
        <taxon>Spermatophyta</taxon>
        <taxon>Magnoliopsida</taxon>
        <taxon>eudicotyledons</taxon>
        <taxon>Gunneridae</taxon>
        <taxon>Pentapetalae</taxon>
        <taxon>rosids</taxon>
        <taxon>malvids</taxon>
        <taxon>Sapindales</taxon>
        <taxon>Anacardiaceae</taxon>
        <taxon>Pistacia</taxon>
    </lineage>
</organism>
<proteinExistence type="predicted"/>
<accession>A0ACC0X2T8</accession>